<dbReference type="PANTHER" id="PTHR10632:SF2">
    <property type="entry name" value="SULFIDE:QUINONE OXIDOREDUCTASE, MITOCHONDRIAL"/>
    <property type="match status" value="1"/>
</dbReference>
<dbReference type="PANTHER" id="PTHR10632">
    <property type="entry name" value="SULFIDE:QUINONE OXIDOREDUCTASE"/>
    <property type="match status" value="1"/>
</dbReference>
<protein>
    <recommendedName>
        <fullName evidence="1">FAD/NAD(P)-binding domain-containing protein</fullName>
    </recommendedName>
</protein>
<accession>G0QQL8</accession>
<dbReference type="GO" id="GO:0070221">
    <property type="term" value="P:sulfide oxidation, using sulfide:quinone oxidoreductase"/>
    <property type="evidence" value="ECO:0007669"/>
    <property type="project" value="TreeGrafter"/>
</dbReference>
<dbReference type="GO" id="GO:0070224">
    <property type="term" value="F:sulfide:quinone oxidoreductase activity"/>
    <property type="evidence" value="ECO:0007669"/>
    <property type="project" value="TreeGrafter"/>
</dbReference>
<dbReference type="GO" id="GO:0005739">
    <property type="term" value="C:mitochondrion"/>
    <property type="evidence" value="ECO:0007669"/>
    <property type="project" value="TreeGrafter"/>
</dbReference>
<evidence type="ECO:0000259" key="1">
    <source>
        <dbReference type="Pfam" id="PF07992"/>
    </source>
</evidence>
<feature type="domain" description="FAD/NAD(P)-binding" evidence="1">
    <location>
        <begin position="202"/>
        <end position="319"/>
    </location>
</feature>
<evidence type="ECO:0000313" key="2">
    <source>
        <dbReference type="EMBL" id="EGR32485.1"/>
    </source>
</evidence>
<proteinExistence type="predicted"/>
<dbReference type="EMBL" id="GL983657">
    <property type="protein sequence ID" value="EGR32485.1"/>
    <property type="molecule type" value="Genomic_DNA"/>
</dbReference>
<dbReference type="InParanoid" id="G0QQL8"/>
<name>G0QQL8_ICHMU</name>
<dbReference type="InterPro" id="IPR023753">
    <property type="entry name" value="FAD/NAD-binding_dom"/>
</dbReference>
<dbReference type="GO" id="GO:0071949">
    <property type="term" value="F:FAD binding"/>
    <property type="evidence" value="ECO:0007669"/>
    <property type="project" value="TreeGrafter"/>
</dbReference>
<dbReference type="eggNOG" id="KOG3851">
    <property type="taxonomic scope" value="Eukaryota"/>
</dbReference>
<evidence type="ECO:0000313" key="3">
    <source>
        <dbReference type="Proteomes" id="UP000008983"/>
    </source>
</evidence>
<dbReference type="Gene3D" id="3.50.50.60">
    <property type="entry name" value="FAD/NAD(P)-binding domain"/>
    <property type="match status" value="2"/>
</dbReference>
<keyword evidence="3" id="KW-1185">Reference proteome</keyword>
<dbReference type="AlphaFoldDB" id="G0QQL8"/>
<dbReference type="InterPro" id="IPR036188">
    <property type="entry name" value="FAD/NAD-bd_sf"/>
</dbReference>
<dbReference type="Proteomes" id="UP000008983">
    <property type="component" value="Unassembled WGS sequence"/>
</dbReference>
<sequence length="433" mass="49361">MLSQIISKNFSKKSPIHSKIAVIGGGCASLNFVSQIVKEPGIIPHQIRVFDSSKLHYYKPAWTMVGGGIYNIKDTVRKNEDLYNKWINFINLAIVKVLPDQNLLIAEDGTEYSYEHLIITSGLQNDFDKIKGAREALDDPEFPAGSIYDYNYVQKFNELCSDFGGGKAIFTEPPRSQEQSGVPQKIIYLAEGRFVKKGIRNNTVIEMRKAVDYEFPQPKYSAALETIQKQKNINIHKNSNLVEVIKDKRTAIFQNLKTQELEEVKFDLIHIVPYPKLPQFLNDSPNITDEQGYLDVDMHTLRHKKYQNIWGIGDCANLPTSKTMPAILSQTPVVVSNLHHVLSGKGHIDLPSSYDGYTSCPIFVGDGKLMLIEYKYGYVACETFMARQDIPSQFFYKLKKDFFPWAYWNLVPRGIWHGRRTILPAFTKAFTSI</sequence>
<gene>
    <name evidence="2" type="ORF">IMG5_081190</name>
</gene>
<reference evidence="2 3" key="1">
    <citation type="submission" date="2011-07" db="EMBL/GenBank/DDBJ databases">
        <authorList>
            <person name="Coyne R."/>
            <person name="Brami D."/>
            <person name="Johnson J."/>
            <person name="Hostetler J."/>
            <person name="Hannick L."/>
            <person name="Clark T."/>
            <person name="Cassidy-Hanley D."/>
            <person name="Inman J."/>
        </authorList>
    </citation>
    <scope>NUCLEOTIDE SEQUENCE [LARGE SCALE GENOMIC DNA]</scope>
    <source>
        <strain evidence="2 3">G5</strain>
    </source>
</reference>
<dbReference type="Pfam" id="PF07992">
    <property type="entry name" value="Pyr_redox_2"/>
    <property type="match status" value="1"/>
</dbReference>
<dbReference type="STRING" id="857967.G0QQL8"/>
<dbReference type="SUPFAM" id="SSF51905">
    <property type="entry name" value="FAD/NAD(P)-binding domain"/>
    <property type="match status" value="1"/>
</dbReference>
<dbReference type="RefSeq" id="XP_004036471.1">
    <property type="nucleotide sequence ID" value="XM_004036423.1"/>
</dbReference>
<dbReference type="OMA" id="WMPWWTY"/>
<dbReference type="InterPro" id="IPR015904">
    <property type="entry name" value="Sulphide_quinone_reductase"/>
</dbReference>
<dbReference type="GeneID" id="14908648"/>
<organism evidence="2 3">
    <name type="scientific">Ichthyophthirius multifiliis</name>
    <name type="common">White spot disease agent</name>
    <name type="synonym">Ich</name>
    <dbReference type="NCBI Taxonomy" id="5932"/>
    <lineage>
        <taxon>Eukaryota</taxon>
        <taxon>Sar</taxon>
        <taxon>Alveolata</taxon>
        <taxon>Ciliophora</taxon>
        <taxon>Intramacronucleata</taxon>
        <taxon>Oligohymenophorea</taxon>
        <taxon>Hymenostomatida</taxon>
        <taxon>Ophryoglenina</taxon>
        <taxon>Ichthyophthirius</taxon>
    </lineage>
</organism>
<dbReference type="OrthoDB" id="5376590at2759"/>